<dbReference type="Gene3D" id="3.60.20.40">
    <property type="match status" value="1"/>
</dbReference>
<dbReference type="InterPro" id="IPR043137">
    <property type="entry name" value="GGT_ssub_C"/>
</dbReference>
<evidence type="ECO:0000313" key="3">
    <source>
        <dbReference type="EnsemblMetazoa" id="G27951.1:cds"/>
    </source>
</evidence>
<dbReference type="InterPro" id="IPR029055">
    <property type="entry name" value="Ntn_hydrolases_N"/>
</dbReference>
<dbReference type="Gene3D" id="1.10.246.130">
    <property type="match status" value="1"/>
</dbReference>
<feature type="transmembrane region" description="Helical" evidence="2">
    <location>
        <begin position="66"/>
        <end position="88"/>
    </location>
</feature>
<dbReference type="PRINTS" id="PR01210">
    <property type="entry name" value="GGTRANSPTASE"/>
</dbReference>
<keyword evidence="4" id="KW-1185">Reference proteome</keyword>
<accession>A0A8W8LF55</accession>
<dbReference type="InterPro" id="IPR043138">
    <property type="entry name" value="GGT_lsub"/>
</dbReference>
<dbReference type="GO" id="GO:0005886">
    <property type="term" value="C:plasma membrane"/>
    <property type="evidence" value="ECO:0007669"/>
    <property type="project" value="TreeGrafter"/>
</dbReference>
<organism evidence="3 4">
    <name type="scientific">Magallana gigas</name>
    <name type="common">Pacific oyster</name>
    <name type="synonym">Crassostrea gigas</name>
    <dbReference type="NCBI Taxonomy" id="29159"/>
    <lineage>
        <taxon>Eukaryota</taxon>
        <taxon>Metazoa</taxon>
        <taxon>Spiralia</taxon>
        <taxon>Lophotrochozoa</taxon>
        <taxon>Mollusca</taxon>
        <taxon>Bivalvia</taxon>
        <taxon>Autobranchia</taxon>
        <taxon>Pteriomorphia</taxon>
        <taxon>Ostreida</taxon>
        <taxon>Ostreoidea</taxon>
        <taxon>Ostreidae</taxon>
        <taxon>Magallana</taxon>
    </lineage>
</organism>
<feature type="binding site" evidence="1">
    <location>
        <position position="529"/>
    </location>
    <ligand>
        <name>L-glutamate</name>
        <dbReference type="ChEBI" id="CHEBI:29985"/>
    </ligand>
</feature>
<dbReference type="FunFam" id="1.10.246.130:FF:000001">
    <property type="entry name" value="Gamma-glutamyltransferase 5 isoform 1"/>
    <property type="match status" value="1"/>
</dbReference>
<dbReference type="InterPro" id="IPR000101">
    <property type="entry name" value="GGT_peptidase"/>
</dbReference>
<keyword evidence="2" id="KW-0472">Membrane</keyword>
<keyword evidence="2" id="KW-0812">Transmembrane</keyword>
<reference evidence="3" key="1">
    <citation type="submission" date="2022-08" db="UniProtKB">
        <authorList>
            <consortium name="EnsemblMetazoa"/>
        </authorList>
    </citation>
    <scope>IDENTIFICATION</scope>
    <source>
        <strain evidence="3">05x7-T-G4-1.051#20</strain>
    </source>
</reference>
<name>A0A8W8LF55_MAGGI</name>
<dbReference type="NCBIfam" id="TIGR00066">
    <property type="entry name" value="g_glut_trans"/>
    <property type="match status" value="1"/>
</dbReference>
<proteinExistence type="predicted"/>
<dbReference type="AlphaFoldDB" id="A0A8W8LF55"/>
<dbReference type="PANTHER" id="PTHR11686">
    <property type="entry name" value="GAMMA GLUTAMYL TRANSPEPTIDASE"/>
    <property type="match status" value="1"/>
</dbReference>
<dbReference type="PANTHER" id="PTHR11686:SF54">
    <property type="entry name" value="GLUTATHIONE HYDROLASE 7"/>
    <property type="match status" value="1"/>
</dbReference>
<evidence type="ECO:0000313" key="4">
    <source>
        <dbReference type="Proteomes" id="UP000005408"/>
    </source>
</evidence>
<evidence type="ECO:0000256" key="1">
    <source>
        <dbReference type="PIRSR" id="PIRSR600101-2"/>
    </source>
</evidence>
<dbReference type="Proteomes" id="UP000005408">
    <property type="component" value="Unassembled WGS sequence"/>
</dbReference>
<dbReference type="GO" id="GO:0006751">
    <property type="term" value="P:glutathione catabolic process"/>
    <property type="evidence" value="ECO:0007669"/>
    <property type="project" value="InterPro"/>
</dbReference>
<dbReference type="Pfam" id="PF01019">
    <property type="entry name" value="G_glu_transpept"/>
    <property type="match status" value="1"/>
</dbReference>
<evidence type="ECO:0008006" key="5">
    <source>
        <dbReference type="Google" id="ProtNLM"/>
    </source>
</evidence>
<keyword evidence="2" id="KW-1133">Transmembrane helix</keyword>
<dbReference type="SUPFAM" id="SSF56235">
    <property type="entry name" value="N-terminal nucleophile aminohydrolases (Ntn hydrolases)"/>
    <property type="match status" value="1"/>
</dbReference>
<dbReference type="EnsemblMetazoa" id="G27951.2">
    <property type="protein sequence ID" value="G27951.2:cds"/>
    <property type="gene ID" value="G27951"/>
</dbReference>
<sequence>MEDDKQDQINTNEADITRLIAKDKTVLGKGGHVLSDGLKKGETSPLHKEKSISSGKDIAHSRGLKIIIGSSVIFAAVITLALVLFIYLGKPQVGASGAVASDVGVCSDLGLSVLERGGNAVDATVTTLLCTGLVNPHKSGIGGGGIMLVHDHKTKKSEVIDFMETATSAADPDFFKGDRSLLEKGVLSVGIPGELKGLEAAHQKYGKLPWSSLVDPVTSLARGGFSVTKSMDDLFKSGKLKTSDLSPHLQKYFVKDGSFVKLGMKIIRTDLADILQEISEKGSLALYNGKYTSEITDVLISGVTQWMTAADLKQYEVKYRDVVQTTYHETTVMTVPAPAAGPSVLSALNMLEGYSLTQNNPETVHRMLEAFKFASAQQQLLGDPDFNKEKVKNVTQTMLDKTVAAKHRNQTTNMTHPDPGFYGGLGVTLSGAAEGGASHISVVDAQELMVSVTSSLNSWFGSGVMTKSGIILNNQLANFQVPNSSGGTLSTQLNYIAPGKRPLCSMAPSIVVNTKVSCARRLNLGATGGESIPSAVVQTALNVLSYNMNLTVAVQAPRVRVSLSPEKVVYEEKFSKEVVDSLQARGHHLFKSTAPINYVQGVKKVKDNVEAYSDKRDGGRAAQF</sequence>
<evidence type="ECO:0000256" key="2">
    <source>
        <dbReference type="SAM" id="Phobius"/>
    </source>
</evidence>
<dbReference type="GO" id="GO:0036374">
    <property type="term" value="F:glutathione hydrolase activity"/>
    <property type="evidence" value="ECO:0007669"/>
    <property type="project" value="InterPro"/>
</dbReference>
<protein>
    <recommendedName>
        <fullName evidence="5">Gamma-glutamyltranspeptidase 1</fullName>
    </recommendedName>
</protein>
<dbReference type="EnsemblMetazoa" id="G27951.1">
    <property type="protein sequence ID" value="G27951.1:cds"/>
    <property type="gene ID" value="G27951"/>
</dbReference>
<feature type="binding site" evidence="1">
    <location>
        <begin position="455"/>
        <end position="457"/>
    </location>
    <ligand>
        <name>L-glutamate</name>
        <dbReference type="ChEBI" id="CHEBI:29985"/>
    </ligand>
</feature>